<dbReference type="PROSITE" id="PS50297">
    <property type="entry name" value="ANK_REP_REGION"/>
    <property type="match status" value="2"/>
</dbReference>
<dbReference type="PROSITE" id="PS50088">
    <property type="entry name" value="ANK_REPEAT"/>
    <property type="match status" value="2"/>
</dbReference>
<evidence type="ECO:0000313" key="4">
    <source>
        <dbReference type="EMBL" id="CEO96939.1"/>
    </source>
</evidence>
<accession>A0A0G4IP44</accession>
<proteinExistence type="predicted"/>
<evidence type="ECO:0000313" key="5">
    <source>
        <dbReference type="Proteomes" id="UP000039324"/>
    </source>
</evidence>
<dbReference type="OrthoDB" id="6718656at2759"/>
<dbReference type="EMBL" id="CDSF01000077">
    <property type="protein sequence ID" value="CEO96939.1"/>
    <property type="molecule type" value="Genomic_DNA"/>
</dbReference>
<dbReference type="Pfam" id="PF00023">
    <property type="entry name" value="Ank"/>
    <property type="match status" value="1"/>
</dbReference>
<dbReference type="InterPro" id="IPR002110">
    <property type="entry name" value="Ankyrin_rpt"/>
</dbReference>
<organism evidence="4 5">
    <name type="scientific">Plasmodiophora brassicae</name>
    <name type="common">Clubroot disease agent</name>
    <dbReference type="NCBI Taxonomy" id="37360"/>
    <lineage>
        <taxon>Eukaryota</taxon>
        <taxon>Sar</taxon>
        <taxon>Rhizaria</taxon>
        <taxon>Endomyxa</taxon>
        <taxon>Phytomyxea</taxon>
        <taxon>Plasmodiophorida</taxon>
        <taxon>Plasmodiophoridae</taxon>
        <taxon>Plasmodiophora</taxon>
    </lineage>
</organism>
<dbReference type="PANTHER" id="PTHR24198">
    <property type="entry name" value="ANKYRIN REPEAT AND PROTEIN KINASE DOMAIN-CONTAINING PROTEIN"/>
    <property type="match status" value="1"/>
</dbReference>
<dbReference type="Proteomes" id="UP000039324">
    <property type="component" value="Unassembled WGS sequence"/>
</dbReference>
<reference evidence="4 5" key="1">
    <citation type="submission" date="2015-02" db="EMBL/GenBank/DDBJ databases">
        <authorList>
            <person name="Chooi Y.-H."/>
        </authorList>
    </citation>
    <scope>NUCLEOTIDE SEQUENCE [LARGE SCALE GENOMIC DNA]</scope>
    <source>
        <strain evidence="4">E3</strain>
    </source>
</reference>
<dbReference type="AlphaFoldDB" id="A0A0G4IP44"/>
<dbReference type="PANTHER" id="PTHR24198:SF165">
    <property type="entry name" value="ANKYRIN REPEAT-CONTAINING PROTEIN-RELATED"/>
    <property type="match status" value="1"/>
</dbReference>
<feature type="repeat" description="ANK" evidence="3">
    <location>
        <begin position="496"/>
        <end position="516"/>
    </location>
</feature>
<sequence>MEADLNDPQHPGSTDVDLTTSHFFLCRATSPQPGSAGRHPSGLRGGLHSVCVVTMSIVNPSTTMWLTLVLIVVCGGGSEGAHVTLRSNDGAEHVVDVWRVKVHSYVYAGLSPELEHQIDLPNTADSELRLIVEFINTTEPHETGRASRWAHDILRMRGIDVYNLLLLGADSLQLHVLQTAIQSVNMYNRAAFFMHPVVAPQFSVEMDSIVWAEQHRRQVVGATELGDVHFQQRRRRGRPGGNVPTVTLRSSDHVAVNVTLRNVCEHSIVLRHLIEDVDYKPDLIQLHHIAGNEVKLIAAFIGRIKRNEVGGAFGWASEAIRTLGLDAQCRLVEAVDYLNVDLLMKAIGSNKRSWNAIVEMKTGLKADALETLVNGVPGIARLLEISRSEIALPDREQQVTNFVKVLREHLISGCSSAASISRALDIPLVFYLHWFSKTGESLIVELLVSIPGININSRVNTRNWTPLHWASYQGYVEVVHALLETPRIRVNARDVGRWTPLHLAASHGHVHIVEMLTKQPRVDVNARDAAGWTPLHWAALKGHGLVTVWLLESPQVNANVEGCDGRVPSDVAIDHGHYDIAALLLNAQLKPTYELGSPRW</sequence>
<gene>
    <name evidence="4" type="ORF">PBRA_005543</name>
</gene>
<dbReference type="SUPFAM" id="SSF48403">
    <property type="entry name" value="Ankyrin repeat"/>
    <property type="match status" value="1"/>
</dbReference>
<protein>
    <submittedName>
        <fullName evidence="4">Uncharacterized protein</fullName>
    </submittedName>
</protein>
<dbReference type="STRING" id="37360.A0A0G4IP44"/>
<keyword evidence="2 3" id="KW-0040">ANK repeat</keyword>
<keyword evidence="1" id="KW-0677">Repeat</keyword>
<dbReference type="InterPro" id="IPR011333">
    <property type="entry name" value="SKP1/BTB/POZ_sf"/>
</dbReference>
<dbReference type="Gene3D" id="1.25.40.20">
    <property type="entry name" value="Ankyrin repeat-containing domain"/>
    <property type="match status" value="3"/>
</dbReference>
<feature type="repeat" description="ANK" evidence="3">
    <location>
        <begin position="462"/>
        <end position="484"/>
    </location>
</feature>
<name>A0A0G4IP44_PLABS</name>
<evidence type="ECO:0000256" key="2">
    <source>
        <dbReference type="ARBA" id="ARBA00023043"/>
    </source>
</evidence>
<dbReference type="Pfam" id="PF12796">
    <property type="entry name" value="Ank_2"/>
    <property type="match status" value="1"/>
</dbReference>
<dbReference type="SMART" id="SM00248">
    <property type="entry name" value="ANK"/>
    <property type="match status" value="4"/>
</dbReference>
<evidence type="ECO:0000256" key="1">
    <source>
        <dbReference type="ARBA" id="ARBA00022737"/>
    </source>
</evidence>
<dbReference type="Gene3D" id="3.30.710.10">
    <property type="entry name" value="Potassium Channel Kv1.1, Chain A"/>
    <property type="match status" value="1"/>
</dbReference>
<dbReference type="InterPro" id="IPR036770">
    <property type="entry name" value="Ankyrin_rpt-contain_sf"/>
</dbReference>
<evidence type="ECO:0000256" key="3">
    <source>
        <dbReference type="PROSITE-ProRule" id="PRU00023"/>
    </source>
</evidence>
<keyword evidence="5" id="KW-1185">Reference proteome</keyword>